<dbReference type="GeneID" id="74527721"/>
<organism evidence="1 2">
    <name type="scientific">Haloferax larsenii</name>
    <dbReference type="NCBI Taxonomy" id="302484"/>
    <lineage>
        <taxon>Archaea</taxon>
        <taxon>Methanobacteriati</taxon>
        <taxon>Methanobacteriota</taxon>
        <taxon>Stenosarchaea group</taxon>
        <taxon>Halobacteria</taxon>
        <taxon>Halobacteriales</taxon>
        <taxon>Haloferacaceae</taxon>
        <taxon>Haloferax</taxon>
    </lineage>
</organism>
<sequence>MTEQSIRTLIKEVLSKVDGGVTVEELQSLLKDEYGVDRGERSLQSLLKRMVEAEDLERGRVSTDGPGRPPYYYFVPSKTDDEKTLRLGTDIPDYTALNDQEDLVPMDLRSRGDISLQEDELKSISDLPDGVYWDIVETQLDNSKLVQRIKEAAPEIADLDPLETILDMVEWTVDQINVLGEKLWESHQAGATGQLRATRDLYDDLAGWAKRYFHEFWQLTRFDTQGPDILRIPDRDRFINAVDRDELNSVKAKFDRKKAASRLKNRLFGDRLIWKTEIDENIVDVVGTDSSVARVSLPNRSRLTPDTVFELYAGAAALNHDERRFTDFDFDPKNLKEYRQREAFKKGLLMSQDAIPQLAESQVKKARFAALDLRQYLEVTRVINDMVNWRPHGDVNDKLGDYTGPDVMYMDGRLTPIVHLMSEFTSDDLYGELVRRQMRQFARVANLAHDDNWETNTTFAGVVKEPGISWFSPIIFWFLETQCDDDVERDLTGTIRNVCQPPLSDVVLPHILFRGLSEENGVPNRDEVYTTFRVLRRFFDNSVPKRDLPPVGIDGELINVDSIDGWMSYFEEVQRRKKEFNRETIDLEKYRKFGFASACANVGSLMCYAGPPNLYTSHQRTPIRLPRIEVLVNPAGDSEDKMRKAVSAFASKNYSDDEHAIEGYDRLSEVPVVVPRVIVESDKIAKYARDRISDDVTHNIYKAVQELSE</sequence>
<reference evidence="1" key="1">
    <citation type="submission" date="2021-07" db="EMBL/GenBank/DDBJ databases">
        <title>Studies on halocins as antimicrobial molecules from haloarchaea.</title>
        <authorList>
            <person name="Kumar S."/>
            <person name="Khare S.K."/>
        </authorList>
    </citation>
    <scope>NUCLEOTIDE SEQUENCE</scope>
    <source>
        <strain evidence="1">NCIM 5678</strain>
    </source>
</reference>
<name>A0ABY5RFV7_HALLR</name>
<dbReference type="EMBL" id="CP078063">
    <property type="protein sequence ID" value="UVE50773.1"/>
    <property type="molecule type" value="Genomic_DNA"/>
</dbReference>
<gene>
    <name evidence="1" type="ORF">KU306_02460</name>
</gene>
<accession>A0ABY5RFV7</accession>
<evidence type="ECO:0000313" key="2">
    <source>
        <dbReference type="Proteomes" id="UP001058330"/>
    </source>
</evidence>
<protein>
    <submittedName>
        <fullName evidence="1">Uncharacterized protein</fullName>
    </submittedName>
</protein>
<dbReference type="RefSeq" id="WP_258302771.1">
    <property type="nucleotide sequence ID" value="NZ_CP078063.1"/>
</dbReference>
<dbReference type="Proteomes" id="UP001058330">
    <property type="component" value="Chromosome"/>
</dbReference>
<proteinExistence type="predicted"/>
<keyword evidence="2" id="KW-1185">Reference proteome</keyword>
<evidence type="ECO:0000313" key="1">
    <source>
        <dbReference type="EMBL" id="UVE50773.1"/>
    </source>
</evidence>